<proteinExistence type="predicted"/>
<keyword evidence="1" id="KW-0812">Transmembrane</keyword>
<evidence type="ECO:0000259" key="2">
    <source>
        <dbReference type="Pfam" id="PF04471"/>
    </source>
</evidence>
<dbReference type="InterPro" id="IPR011856">
    <property type="entry name" value="tRNA_endonuc-like_dom_sf"/>
</dbReference>
<organism evidence="3 4">
    <name type="scientific">Streptomyces zhihengii</name>
    <dbReference type="NCBI Taxonomy" id="1818004"/>
    <lineage>
        <taxon>Bacteria</taxon>
        <taxon>Bacillati</taxon>
        <taxon>Actinomycetota</taxon>
        <taxon>Actinomycetes</taxon>
        <taxon>Kitasatosporales</taxon>
        <taxon>Streptomycetaceae</taxon>
        <taxon>Streptomyces</taxon>
    </lineage>
</organism>
<sequence length="298" mass="30851">MTVPIRRPRPVTARRAFSLRQTVLFFALIATALCGAALTLKLMAGAVGDNPVTGVLVAGAVVAAAAWLRKARRRRAAARLAGSLVEATYRAAELPLREPAPAVAGTAGVLPGEPEPTRILPGAGDVLVEPREEFAEPREVFAEPGDVLAEPGVVLDDPGPETFEAADYGAMDALAFEHAVAALCERDGCTDVEVVGGAGDLGADVLATAPDGRRVVVQCKRYGPVNKVGSQEVQRFGGTCFAVHEAQVAVVVTTGEFTGPAADYAAQCGIRCVDHAGLVAWTEGTGPAPWDEPVPEPG</sequence>
<dbReference type="PANTHER" id="PTHR30015">
    <property type="entry name" value="MRR RESTRICTION SYSTEM PROTEIN"/>
    <property type="match status" value="1"/>
</dbReference>
<dbReference type="Proteomes" id="UP000664109">
    <property type="component" value="Unassembled WGS sequence"/>
</dbReference>
<keyword evidence="3" id="KW-0540">Nuclease</keyword>
<comment type="caution">
    <text evidence="3">The sequence shown here is derived from an EMBL/GenBank/DDBJ whole genome shotgun (WGS) entry which is preliminary data.</text>
</comment>
<keyword evidence="4" id="KW-1185">Reference proteome</keyword>
<dbReference type="GO" id="GO:0004519">
    <property type="term" value="F:endonuclease activity"/>
    <property type="evidence" value="ECO:0007669"/>
    <property type="project" value="UniProtKB-KW"/>
</dbReference>
<evidence type="ECO:0000313" key="3">
    <source>
        <dbReference type="EMBL" id="MBM9621889.1"/>
    </source>
</evidence>
<evidence type="ECO:0000256" key="1">
    <source>
        <dbReference type="SAM" id="Phobius"/>
    </source>
</evidence>
<protein>
    <submittedName>
        <fullName evidence="3">Restriction endonuclease</fullName>
    </submittedName>
</protein>
<evidence type="ECO:0000313" key="4">
    <source>
        <dbReference type="Proteomes" id="UP000664109"/>
    </source>
</evidence>
<reference evidence="3 4" key="1">
    <citation type="journal article" date="2016" name="Arch. Microbiol.">
        <title>Streptomyces zhihengii sp. nov., isolated from rhizospheric soil of Psammosilene tunicoides.</title>
        <authorList>
            <person name="Huang M.J."/>
            <person name="Fei J.J."/>
            <person name="Salam N."/>
            <person name="Kim C.J."/>
            <person name="Hozzein W.N."/>
            <person name="Xiao M."/>
            <person name="Huang H.Q."/>
            <person name="Li W.J."/>
        </authorList>
    </citation>
    <scope>NUCLEOTIDE SEQUENCE [LARGE SCALE GENOMIC DNA]</scope>
    <source>
        <strain evidence="3 4">YIM T102</strain>
    </source>
</reference>
<name>A0ABS2UWM9_9ACTN</name>
<keyword evidence="1" id="KW-1133">Transmembrane helix</keyword>
<dbReference type="PANTHER" id="PTHR30015:SF6">
    <property type="entry name" value="SLL1429 PROTEIN"/>
    <property type="match status" value="1"/>
</dbReference>
<keyword evidence="3" id="KW-0378">Hydrolase</keyword>
<dbReference type="InterPro" id="IPR052906">
    <property type="entry name" value="Type_IV_Methyl-Rstrct_Enzyme"/>
</dbReference>
<feature type="transmembrane region" description="Helical" evidence="1">
    <location>
        <begin position="52"/>
        <end position="69"/>
    </location>
</feature>
<dbReference type="SUPFAM" id="SSF52980">
    <property type="entry name" value="Restriction endonuclease-like"/>
    <property type="match status" value="1"/>
</dbReference>
<dbReference type="EMBL" id="JAFEJA010000001">
    <property type="protein sequence ID" value="MBM9621889.1"/>
    <property type="molecule type" value="Genomic_DNA"/>
</dbReference>
<dbReference type="Gene3D" id="3.40.1350.10">
    <property type="match status" value="1"/>
</dbReference>
<keyword evidence="1" id="KW-0472">Membrane</keyword>
<keyword evidence="3" id="KW-0255">Endonuclease</keyword>
<dbReference type="InterPro" id="IPR007560">
    <property type="entry name" value="Restrct_endonuc_IV_Mrr"/>
</dbReference>
<feature type="transmembrane region" description="Helical" evidence="1">
    <location>
        <begin position="21"/>
        <end position="40"/>
    </location>
</feature>
<accession>A0ABS2UWM9</accession>
<dbReference type="RefSeq" id="WP_205375695.1">
    <property type="nucleotide sequence ID" value="NZ_JAFEJA010000001.1"/>
</dbReference>
<gene>
    <name evidence="3" type="ORF">JE024_24780</name>
</gene>
<dbReference type="Pfam" id="PF04471">
    <property type="entry name" value="Mrr_cat"/>
    <property type="match status" value="1"/>
</dbReference>
<feature type="domain" description="Restriction endonuclease type IV Mrr" evidence="2">
    <location>
        <begin position="170"/>
        <end position="281"/>
    </location>
</feature>
<dbReference type="InterPro" id="IPR011335">
    <property type="entry name" value="Restrct_endonuc-II-like"/>
</dbReference>